<sequence>MPLAPLHAPLRGLTHRMPSRLASTSSRQPLKYSGRIPKPAPPPPGPGETKTPDTQEETQQARKAIMDSIQEDRNKDYKKRYRSFAFKWTSIIVGTPFVIFLTPYLYKRGAQNILKRDIHNANITMQFSSAKNEEDLS</sequence>
<organism evidence="3 4">
    <name type="scientific">Aureobasidium melanogenum (strain CBS 110374)</name>
    <name type="common">Aureobasidium pullulans var. melanogenum</name>
    <dbReference type="NCBI Taxonomy" id="1043003"/>
    <lineage>
        <taxon>Eukaryota</taxon>
        <taxon>Fungi</taxon>
        <taxon>Dikarya</taxon>
        <taxon>Ascomycota</taxon>
        <taxon>Pezizomycotina</taxon>
        <taxon>Dothideomycetes</taxon>
        <taxon>Dothideomycetidae</taxon>
        <taxon>Dothideales</taxon>
        <taxon>Saccotheciaceae</taxon>
        <taxon>Aureobasidium</taxon>
    </lineage>
</organism>
<gene>
    <name evidence="3" type="ORF">M437DRAFT_50756</name>
</gene>
<keyword evidence="2" id="KW-0472">Membrane</keyword>
<feature type="region of interest" description="Disordered" evidence="1">
    <location>
        <begin position="1"/>
        <end position="72"/>
    </location>
</feature>
<evidence type="ECO:0000256" key="2">
    <source>
        <dbReference type="SAM" id="Phobius"/>
    </source>
</evidence>
<dbReference type="EMBL" id="KL584836">
    <property type="protein sequence ID" value="KEQ62038.1"/>
    <property type="molecule type" value="Genomic_DNA"/>
</dbReference>
<evidence type="ECO:0000313" key="3">
    <source>
        <dbReference type="EMBL" id="KEQ62038.1"/>
    </source>
</evidence>
<name>A0A074VND6_AURM1</name>
<keyword evidence="2" id="KW-1133">Transmembrane helix</keyword>
<dbReference type="GeneID" id="63915448"/>
<feature type="transmembrane region" description="Helical" evidence="2">
    <location>
        <begin position="85"/>
        <end position="106"/>
    </location>
</feature>
<protein>
    <submittedName>
        <fullName evidence="3">Uncharacterized protein</fullName>
    </submittedName>
</protein>
<reference evidence="3 4" key="1">
    <citation type="journal article" date="2014" name="BMC Genomics">
        <title>Genome sequencing of four Aureobasidium pullulans varieties: biotechnological potential, stress tolerance, and description of new species.</title>
        <authorList>
            <person name="Gostin Ar C."/>
            <person name="Ohm R.A."/>
            <person name="Kogej T."/>
            <person name="Sonjak S."/>
            <person name="Turk M."/>
            <person name="Zajc J."/>
            <person name="Zalar P."/>
            <person name="Grube M."/>
            <person name="Sun H."/>
            <person name="Han J."/>
            <person name="Sharma A."/>
            <person name="Chiniquy J."/>
            <person name="Ngan C.Y."/>
            <person name="Lipzen A."/>
            <person name="Barry K."/>
            <person name="Grigoriev I.V."/>
            <person name="Gunde-Cimerman N."/>
        </authorList>
    </citation>
    <scope>NUCLEOTIDE SEQUENCE [LARGE SCALE GENOMIC DNA]</scope>
    <source>
        <strain evidence="3 4">CBS 110374</strain>
    </source>
</reference>
<accession>A0A074VND6</accession>
<dbReference type="Proteomes" id="UP000030672">
    <property type="component" value="Unassembled WGS sequence"/>
</dbReference>
<proteinExistence type="predicted"/>
<dbReference type="HOGENOM" id="CLU_154713_0_0_1"/>
<evidence type="ECO:0000313" key="4">
    <source>
        <dbReference type="Proteomes" id="UP000030672"/>
    </source>
</evidence>
<keyword evidence="4" id="KW-1185">Reference proteome</keyword>
<evidence type="ECO:0000256" key="1">
    <source>
        <dbReference type="SAM" id="MobiDB-lite"/>
    </source>
</evidence>
<dbReference type="AlphaFoldDB" id="A0A074VND6"/>
<keyword evidence="2" id="KW-0812">Transmembrane</keyword>
<dbReference type="RefSeq" id="XP_040879061.1">
    <property type="nucleotide sequence ID" value="XM_041022075.1"/>
</dbReference>